<sequence length="171" mass="19674">MDHRLWMYNMHYETSGGLKSEFIDDVRGFIEHTMTLHICKNGKKKMKGELTIQLHLQGHLANLRRTMTSVNVEKEMRSTPLVPEVFKRTHVKKKENESDPDAWMEEKGRVYDRGSRNDVRRLQSGLEDIGSSCQVEALDVINLGRRPATSSFADDIDGESEEDNDFIDCTT</sequence>
<dbReference type="EMBL" id="JACXVP010000010">
    <property type="protein sequence ID" value="KAG5582719.1"/>
    <property type="molecule type" value="Genomic_DNA"/>
</dbReference>
<dbReference type="AlphaFoldDB" id="A0A9J5X4N1"/>
<feature type="compositionally biased region" description="Acidic residues" evidence="1">
    <location>
        <begin position="154"/>
        <end position="171"/>
    </location>
</feature>
<dbReference type="OrthoDB" id="1226305at2759"/>
<evidence type="ECO:0000313" key="2">
    <source>
        <dbReference type="EMBL" id="KAG5582719.1"/>
    </source>
</evidence>
<protein>
    <submittedName>
        <fullName evidence="2">Uncharacterized protein</fullName>
    </submittedName>
</protein>
<organism evidence="2 3">
    <name type="scientific">Solanum commersonii</name>
    <name type="common">Commerson's wild potato</name>
    <name type="synonym">Commerson's nightshade</name>
    <dbReference type="NCBI Taxonomy" id="4109"/>
    <lineage>
        <taxon>Eukaryota</taxon>
        <taxon>Viridiplantae</taxon>
        <taxon>Streptophyta</taxon>
        <taxon>Embryophyta</taxon>
        <taxon>Tracheophyta</taxon>
        <taxon>Spermatophyta</taxon>
        <taxon>Magnoliopsida</taxon>
        <taxon>eudicotyledons</taxon>
        <taxon>Gunneridae</taxon>
        <taxon>Pentapetalae</taxon>
        <taxon>asterids</taxon>
        <taxon>lamiids</taxon>
        <taxon>Solanales</taxon>
        <taxon>Solanaceae</taxon>
        <taxon>Solanoideae</taxon>
        <taxon>Solaneae</taxon>
        <taxon>Solanum</taxon>
    </lineage>
</organism>
<dbReference type="Proteomes" id="UP000824120">
    <property type="component" value="Chromosome 10"/>
</dbReference>
<evidence type="ECO:0000256" key="1">
    <source>
        <dbReference type="SAM" id="MobiDB-lite"/>
    </source>
</evidence>
<evidence type="ECO:0000313" key="3">
    <source>
        <dbReference type="Proteomes" id="UP000824120"/>
    </source>
</evidence>
<proteinExistence type="predicted"/>
<accession>A0A9J5X4N1</accession>
<name>A0A9J5X4N1_SOLCO</name>
<keyword evidence="3" id="KW-1185">Reference proteome</keyword>
<comment type="caution">
    <text evidence="2">The sequence shown here is derived from an EMBL/GenBank/DDBJ whole genome shotgun (WGS) entry which is preliminary data.</text>
</comment>
<reference evidence="2 3" key="1">
    <citation type="submission" date="2020-09" db="EMBL/GenBank/DDBJ databases">
        <title>De no assembly of potato wild relative species, Solanum commersonii.</title>
        <authorList>
            <person name="Cho K."/>
        </authorList>
    </citation>
    <scope>NUCLEOTIDE SEQUENCE [LARGE SCALE GENOMIC DNA]</scope>
    <source>
        <strain evidence="2">LZ3.2</strain>
        <tissue evidence="2">Leaf</tissue>
    </source>
</reference>
<feature type="region of interest" description="Disordered" evidence="1">
    <location>
        <begin position="148"/>
        <end position="171"/>
    </location>
</feature>
<gene>
    <name evidence="2" type="ORF">H5410_053346</name>
</gene>